<sequence length="135" mass="16159">MLYCCRIIHVMPMIYFSSFPSNISKIIRYELRLKSNRWCTYDRHILRQDSLVLGGQKPACRELVAPPLIKSLEYFGATSPSFVDPSLITFTIKQLWFLDKMKTRDKKKKRKYYQISDIFFSHIKRHRFVNHIVPL</sequence>
<dbReference type="AlphaFoldDB" id="A0A6J1E1X0"/>
<dbReference type="KEGG" id="mcha:111025671"/>
<accession>A0A6J1E1X0</accession>
<gene>
    <name evidence="2" type="primary">LOC111025671</name>
</gene>
<name>A0A6J1E1X0_MOMCH</name>
<evidence type="ECO:0000313" key="2">
    <source>
        <dbReference type="RefSeq" id="XP_022159259.1"/>
    </source>
</evidence>
<organism evidence="1 2">
    <name type="scientific">Momordica charantia</name>
    <name type="common">Bitter gourd</name>
    <name type="synonym">Balsam pear</name>
    <dbReference type="NCBI Taxonomy" id="3673"/>
    <lineage>
        <taxon>Eukaryota</taxon>
        <taxon>Viridiplantae</taxon>
        <taxon>Streptophyta</taxon>
        <taxon>Embryophyta</taxon>
        <taxon>Tracheophyta</taxon>
        <taxon>Spermatophyta</taxon>
        <taxon>Magnoliopsida</taxon>
        <taxon>eudicotyledons</taxon>
        <taxon>Gunneridae</taxon>
        <taxon>Pentapetalae</taxon>
        <taxon>rosids</taxon>
        <taxon>fabids</taxon>
        <taxon>Cucurbitales</taxon>
        <taxon>Cucurbitaceae</taxon>
        <taxon>Momordiceae</taxon>
        <taxon>Momordica</taxon>
    </lineage>
</organism>
<dbReference type="Proteomes" id="UP000504603">
    <property type="component" value="Unplaced"/>
</dbReference>
<reference evidence="2" key="1">
    <citation type="submission" date="2025-08" db="UniProtKB">
        <authorList>
            <consortium name="RefSeq"/>
        </authorList>
    </citation>
    <scope>IDENTIFICATION</scope>
    <source>
        <strain evidence="2">OHB3-1</strain>
    </source>
</reference>
<dbReference type="RefSeq" id="XP_022159259.1">
    <property type="nucleotide sequence ID" value="XM_022303567.1"/>
</dbReference>
<proteinExistence type="predicted"/>
<protein>
    <submittedName>
        <fullName evidence="2">Uncharacterized protein LOC111025671</fullName>
    </submittedName>
</protein>
<evidence type="ECO:0000313" key="1">
    <source>
        <dbReference type="Proteomes" id="UP000504603"/>
    </source>
</evidence>
<keyword evidence="1" id="KW-1185">Reference proteome</keyword>
<dbReference type="GeneID" id="111025671"/>